<feature type="transmembrane region" description="Helical" evidence="6">
    <location>
        <begin position="225"/>
        <end position="246"/>
    </location>
</feature>
<dbReference type="Proteomes" id="UP000031631">
    <property type="component" value="Chromosome"/>
</dbReference>
<feature type="transmembrane region" description="Helical" evidence="6">
    <location>
        <begin position="188"/>
        <end position="213"/>
    </location>
</feature>
<evidence type="ECO:0000256" key="1">
    <source>
        <dbReference type="ARBA" id="ARBA00004141"/>
    </source>
</evidence>
<keyword evidence="3 6" id="KW-0812">Transmembrane</keyword>
<dbReference type="OrthoDB" id="9791807at2"/>
<gene>
    <name evidence="7" type="ORF">TBH_C0463</name>
</gene>
<comment type="subcellular location">
    <subcellularLocation>
        <location evidence="1">Membrane</location>
        <topology evidence="1">Multi-pass membrane protein</topology>
    </subcellularLocation>
</comment>
<name>A0A7U6GGZ2_9GAMM</name>
<dbReference type="GO" id="GO:0005886">
    <property type="term" value="C:plasma membrane"/>
    <property type="evidence" value="ECO:0007669"/>
    <property type="project" value="TreeGrafter"/>
</dbReference>
<evidence type="ECO:0000256" key="2">
    <source>
        <dbReference type="ARBA" id="ARBA00005268"/>
    </source>
</evidence>
<keyword evidence="5 6" id="KW-0472">Membrane</keyword>
<sequence>MDLVLLSPLDLGIAAALVCLLAGLSWMLRLGIGRQLLIAAARSTVQLMILGMILKTLFAQTSLWLIAAMTFVMLAVAGYEVMARQQRRFRGGWGYALGTSSMFLSSFTITLLALIVIIQVKPWYQPQYLIPLLGMLLGNTMSGIAIALDNLTRNTWEQRHAIEARLMLGHEWQQAIAGIRRDALRSGLIPIINAMTTAGIVSLPGMMTGQILGGSPPLEAAKYQLLILFLIAAGSGLGSLTAIWAGSRRLFDERQRLRLDRLSASKR</sequence>
<feature type="transmembrane region" description="Helical" evidence="6">
    <location>
        <begin position="128"/>
        <end position="148"/>
    </location>
</feature>
<dbReference type="PANTHER" id="PTHR30028:SF0">
    <property type="entry name" value="PROTEIN ALUMINUM SENSITIVE 3"/>
    <property type="match status" value="1"/>
</dbReference>
<dbReference type="Pfam" id="PF03649">
    <property type="entry name" value="UPF0014"/>
    <property type="match status" value="1"/>
</dbReference>
<dbReference type="InterPro" id="IPR005226">
    <property type="entry name" value="UPF0014_fam"/>
</dbReference>
<evidence type="ECO:0000256" key="6">
    <source>
        <dbReference type="SAM" id="Phobius"/>
    </source>
</evidence>
<proteinExistence type="inferred from homology"/>
<dbReference type="AlphaFoldDB" id="A0A7U6GGZ2"/>
<evidence type="ECO:0000313" key="8">
    <source>
        <dbReference type="Proteomes" id="UP000031631"/>
    </source>
</evidence>
<organism evidence="7 8">
    <name type="scientific">Thiolapillus brandeum</name>
    <dbReference type="NCBI Taxonomy" id="1076588"/>
    <lineage>
        <taxon>Bacteria</taxon>
        <taxon>Pseudomonadati</taxon>
        <taxon>Pseudomonadota</taxon>
        <taxon>Gammaproteobacteria</taxon>
        <taxon>Chromatiales</taxon>
        <taxon>Sedimenticolaceae</taxon>
        <taxon>Thiolapillus</taxon>
    </lineage>
</organism>
<evidence type="ECO:0000256" key="4">
    <source>
        <dbReference type="ARBA" id="ARBA00022989"/>
    </source>
</evidence>
<keyword evidence="8" id="KW-1185">Reference proteome</keyword>
<evidence type="ECO:0000256" key="5">
    <source>
        <dbReference type="ARBA" id="ARBA00023136"/>
    </source>
</evidence>
<comment type="similarity">
    <text evidence="2">Belongs to the UPF0014 family.</text>
</comment>
<evidence type="ECO:0000256" key="3">
    <source>
        <dbReference type="ARBA" id="ARBA00022692"/>
    </source>
</evidence>
<dbReference type="RefSeq" id="WP_041065063.1">
    <property type="nucleotide sequence ID" value="NZ_AP012273.1"/>
</dbReference>
<accession>A0A7U6GGZ2</accession>
<dbReference type="KEGG" id="tbn:TBH_C0463"/>
<dbReference type="PANTHER" id="PTHR30028">
    <property type="entry name" value="UPF0014 INNER MEMBRANE PROTEIN YBBM-RELATED"/>
    <property type="match status" value="1"/>
</dbReference>
<protein>
    <submittedName>
        <fullName evidence="7">ABC transporter permease</fullName>
    </submittedName>
</protein>
<evidence type="ECO:0000313" key="7">
    <source>
        <dbReference type="EMBL" id="BAO43408.1"/>
    </source>
</evidence>
<reference evidence="7 8" key="1">
    <citation type="journal article" date="2014" name="PLoS ONE">
        <title>Physiological and genomic features of a novel sulfur-oxidizing gammaproteobacterium belonging to a previously uncultivated symbiotic lineage isolated from a hydrothermal vent.</title>
        <authorList>
            <person name="Nunoura T."/>
            <person name="Takaki Y."/>
            <person name="Kazama H."/>
            <person name="Kakuta J."/>
            <person name="Shimamura S."/>
            <person name="Makita H."/>
            <person name="Hirai M."/>
            <person name="Miyazaki M."/>
            <person name="Takai K."/>
        </authorList>
    </citation>
    <scope>NUCLEOTIDE SEQUENCE [LARGE SCALE GENOMIC DNA]</scope>
    <source>
        <strain evidence="7 8">Hiromi1</strain>
    </source>
</reference>
<keyword evidence="4 6" id="KW-1133">Transmembrane helix</keyword>
<dbReference type="EMBL" id="AP012273">
    <property type="protein sequence ID" value="BAO43408.1"/>
    <property type="molecule type" value="Genomic_DNA"/>
</dbReference>
<feature type="transmembrane region" description="Helical" evidence="6">
    <location>
        <begin position="93"/>
        <end position="116"/>
    </location>
</feature>
<feature type="transmembrane region" description="Helical" evidence="6">
    <location>
        <begin position="6"/>
        <end position="24"/>
    </location>
</feature>
<feature type="transmembrane region" description="Helical" evidence="6">
    <location>
        <begin position="63"/>
        <end position="81"/>
    </location>
</feature>